<protein>
    <submittedName>
        <fullName evidence="1">Uncharacterized protein</fullName>
    </submittedName>
</protein>
<evidence type="ECO:0000313" key="1">
    <source>
        <dbReference type="EMBL" id="EGW14192.1"/>
    </source>
</evidence>
<gene>
    <name evidence="1" type="ORF">I79_021533</name>
</gene>
<name>G3ICX8_CRIGR</name>
<dbReference type="AlphaFoldDB" id="G3ICX8"/>
<accession>G3ICX8</accession>
<sequence>MHDTGIPQLKKTSLPWESLLPRGCTPFPSRLGWNLVLKYEKADKTKQNQQSERDAHVEKSLTFAHLLVIP</sequence>
<evidence type="ECO:0000313" key="2">
    <source>
        <dbReference type="Proteomes" id="UP000001075"/>
    </source>
</evidence>
<dbReference type="EMBL" id="JH001974">
    <property type="protein sequence ID" value="EGW14192.1"/>
    <property type="molecule type" value="Genomic_DNA"/>
</dbReference>
<proteinExistence type="predicted"/>
<dbReference type="InParanoid" id="G3ICX8"/>
<reference evidence="2" key="1">
    <citation type="journal article" date="2011" name="Nat. Biotechnol.">
        <title>The genomic sequence of the Chinese hamster ovary (CHO)-K1 cell line.</title>
        <authorList>
            <person name="Xu X."/>
            <person name="Nagarajan H."/>
            <person name="Lewis N.E."/>
            <person name="Pan S."/>
            <person name="Cai Z."/>
            <person name="Liu X."/>
            <person name="Chen W."/>
            <person name="Xie M."/>
            <person name="Wang W."/>
            <person name="Hammond S."/>
            <person name="Andersen M.R."/>
            <person name="Neff N."/>
            <person name="Passarelli B."/>
            <person name="Koh W."/>
            <person name="Fan H.C."/>
            <person name="Wang J."/>
            <person name="Gui Y."/>
            <person name="Lee K.H."/>
            <person name="Betenbaugh M.J."/>
            <person name="Quake S.R."/>
            <person name="Famili I."/>
            <person name="Palsson B.O."/>
            <person name="Wang J."/>
        </authorList>
    </citation>
    <scope>NUCLEOTIDE SEQUENCE [LARGE SCALE GENOMIC DNA]</scope>
    <source>
        <strain evidence="2">CHO K1 cell line</strain>
    </source>
</reference>
<organism evidence="1 2">
    <name type="scientific">Cricetulus griseus</name>
    <name type="common">Chinese hamster</name>
    <name type="synonym">Cricetulus barabensis griseus</name>
    <dbReference type="NCBI Taxonomy" id="10029"/>
    <lineage>
        <taxon>Eukaryota</taxon>
        <taxon>Metazoa</taxon>
        <taxon>Chordata</taxon>
        <taxon>Craniata</taxon>
        <taxon>Vertebrata</taxon>
        <taxon>Euteleostomi</taxon>
        <taxon>Mammalia</taxon>
        <taxon>Eutheria</taxon>
        <taxon>Euarchontoglires</taxon>
        <taxon>Glires</taxon>
        <taxon>Rodentia</taxon>
        <taxon>Myomorpha</taxon>
        <taxon>Muroidea</taxon>
        <taxon>Cricetidae</taxon>
        <taxon>Cricetinae</taxon>
        <taxon>Cricetulus</taxon>
    </lineage>
</organism>
<dbReference type="Proteomes" id="UP000001075">
    <property type="component" value="Unassembled WGS sequence"/>
</dbReference>